<evidence type="ECO:0000313" key="10">
    <source>
        <dbReference type="EMBL" id="KAK7204237.1"/>
    </source>
</evidence>
<gene>
    <name evidence="10" type="ORF">BZA70DRAFT_206521</name>
</gene>
<evidence type="ECO:0000256" key="5">
    <source>
        <dbReference type="ARBA" id="ARBA00022989"/>
    </source>
</evidence>
<sequence length="592" mass="63477">MTSSDTNLPVEAKPAAEAHMEHADDGNDIPSSDANAEATADDDEPEEKFRLSLQHILAIISFQFGYMSDVFILTMSSSILLQINEDIGPSTDYTWMANSMTLSAAVLSPFVGRLSDIFGRRNFLLFGNILSVIGCVMSATAKRVDIVIGGAVFIGAGSSMHQIAWSALSEMVPRKSRSVALGFFMMSISASTAFGALIAYAMVQHTTWRDTYWFAFSLNAAASVLVFFFYKTSQKGIRDEGLTTWQSVKQLDFIGFFLFLSGLVLFQLGISFGGNKFPWKSAGTLAPMIIGLVLLIALGVWEAYTTCPYPLFPRVVLKKVRGFTVVIAVVFLVGMVYYSTAILWPQQVERLYTTDYVGIGLYSCTLSLSGAIFGPVSGYVFVKFKHARILFTVLVTGVTICSGAQAVVSPTSYVGSTILVAVIGALISSITIISTTMAQLGVPHEYIGVASGLAITSRSVGGTVATVVYTTVLQNDVSSRIGTVVGTALAKAGLPTDEIVNVLYALVEGDQSALASISPNILAAGEYALKLTYAHAFKMVYLVSIAFGGVGMICAAFSMDVDHLLTSQVDVTMEHANAPKESRTEDLEAEKV</sequence>
<dbReference type="InterPro" id="IPR036259">
    <property type="entry name" value="MFS_trans_sf"/>
</dbReference>
<dbReference type="InterPro" id="IPR053791">
    <property type="entry name" value="MFS_Tri12-like"/>
</dbReference>
<dbReference type="EMBL" id="JBBJBU010000009">
    <property type="protein sequence ID" value="KAK7204237.1"/>
    <property type="molecule type" value="Genomic_DNA"/>
</dbReference>
<keyword evidence="5 8" id="KW-1133">Transmembrane helix</keyword>
<dbReference type="Pfam" id="PF06609">
    <property type="entry name" value="TRI12"/>
    <property type="match status" value="1"/>
</dbReference>
<organism evidence="10 11">
    <name type="scientific">Myxozyma melibiosi</name>
    <dbReference type="NCBI Taxonomy" id="54550"/>
    <lineage>
        <taxon>Eukaryota</taxon>
        <taxon>Fungi</taxon>
        <taxon>Dikarya</taxon>
        <taxon>Ascomycota</taxon>
        <taxon>Saccharomycotina</taxon>
        <taxon>Lipomycetes</taxon>
        <taxon>Lipomycetales</taxon>
        <taxon>Lipomycetaceae</taxon>
        <taxon>Myxozyma</taxon>
    </lineage>
</organism>
<proteinExistence type="inferred from homology"/>
<dbReference type="InterPro" id="IPR005829">
    <property type="entry name" value="Sugar_transporter_CS"/>
</dbReference>
<feature type="transmembrane region" description="Helical" evidence="8">
    <location>
        <begin position="539"/>
        <end position="559"/>
    </location>
</feature>
<evidence type="ECO:0000256" key="1">
    <source>
        <dbReference type="ARBA" id="ARBA00004141"/>
    </source>
</evidence>
<keyword evidence="6 8" id="KW-0472">Membrane</keyword>
<dbReference type="SUPFAM" id="SSF103473">
    <property type="entry name" value="MFS general substrate transporter"/>
    <property type="match status" value="1"/>
</dbReference>
<feature type="transmembrane region" description="Helical" evidence="8">
    <location>
        <begin position="322"/>
        <end position="344"/>
    </location>
</feature>
<evidence type="ECO:0000256" key="8">
    <source>
        <dbReference type="SAM" id="Phobius"/>
    </source>
</evidence>
<dbReference type="InterPro" id="IPR020846">
    <property type="entry name" value="MFS_dom"/>
</dbReference>
<feature type="transmembrane region" description="Helical" evidence="8">
    <location>
        <begin position="93"/>
        <end position="111"/>
    </location>
</feature>
<feature type="transmembrane region" description="Helical" evidence="8">
    <location>
        <begin position="123"/>
        <end position="140"/>
    </location>
</feature>
<dbReference type="RefSeq" id="XP_064767270.1">
    <property type="nucleotide sequence ID" value="XM_064910176.1"/>
</dbReference>
<dbReference type="PANTHER" id="PTHR23501:SF109">
    <property type="entry name" value="MAJOR FACILITATOR SUPERFAMILY (MFS) PROFILE DOMAIN-CONTAINING PROTEIN-RELATED"/>
    <property type="match status" value="1"/>
</dbReference>
<dbReference type="PROSITE" id="PS00216">
    <property type="entry name" value="SUGAR_TRANSPORT_1"/>
    <property type="match status" value="1"/>
</dbReference>
<comment type="similarity">
    <text evidence="2">Belongs to the major facilitator superfamily.</text>
</comment>
<feature type="transmembrane region" description="Helical" evidence="8">
    <location>
        <begin position="251"/>
        <end position="270"/>
    </location>
</feature>
<feature type="domain" description="Major facilitator superfamily (MFS) profile" evidence="9">
    <location>
        <begin position="53"/>
        <end position="510"/>
    </location>
</feature>
<evidence type="ECO:0000256" key="4">
    <source>
        <dbReference type="ARBA" id="ARBA00022692"/>
    </source>
</evidence>
<name>A0ABR1F350_9ASCO</name>
<evidence type="ECO:0000256" key="7">
    <source>
        <dbReference type="SAM" id="MobiDB-lite"/>
    </source>
</evidence>
<dbReference type="InterPro" id="IPR010573">
    <property type="entry name" value="MFS_Str1/Tri12-like"/>
</dbReference>
<keyword evidence="4 8" id="KW-0812">Transmembrane</keyword>
<feature type="transmembrane region" description="Helical" evidence="8">
    <location>
        <begin position="212"/>
        <end position="230"/>
    </location>
</feature>
<comment type="caution">
    <text evidence="10">The sequence shown here is derived from an EMBL/GenBank/DDBJ whole genome shotgun (WGS) entry which is preliminary data.</text>
</comment>
<keyword evidence="3" id="KW-0813">Transport</keyword>
<feature type="transmembrane region" description="Helical" evidence="8">
    <location>
        <begin position="282"/>
        <end position="301"/>
    </location>
</feature>
<dbReference type="GeneID" id="90035688"/>
<feature type="transmembrane region" description="Helical" evidence="8">
    <location>
        <begin position="356"/>
        <end position="382"/>
    </location>
</feature>
<feature type="transmembrane region" description="Helical" evidence="8">
    <location>
        <begin position="56"/>
        <end position="81"/>
    </location>
</feature>
<comment type="subcellular location">
    <subcellularLocation>
        <location evidence="1">Membrane</location>
        <topology evidence="1">Multi-pass membrane protein</topology>
    </subcellularLocation>
</comment>
<feature type="transmembrane region" description="Helical" evidence="8">
    <location>
        <begin position="146"/>
        <end position="168"/>
    </location>
</feature>
<accession>A0ABR1F350</accession>
<feature type="transmembrane region" description="Helical" evidence="8">
    <location>
        <begin position="389"/>
        <end position="407"/>
    </location>
</feature>
<dbReference type="PANTHER" id="PTHR23501">
    <property type="entry name" value="MAJOR FACILITATOR SUPERFAMILY"/>
    <property type="match status" value="1"/>
</dbReference>
<dbReference type="Gene3D" id="1.20.1250.20">
    <property type="entry name" value="MFS general substrate transporter like domains"/>
    <property type="match status" value="2"/>
</dbReference>
<feature type="compositionally biased region" description="Basic and acidic residues" evidence="7">
    <location>
        <begin position="14"/>
        <end position="25"/>
    </location>
</feature>
<reference evidence="10 11" key="1">
    <citation type="submission" date="2024-03" db="EMBL/GenBank/DDBJ databases">
        <title>Genome-scale model development and genomic sequencing of the oleaginous clade Lipomyces.</title>
        <authorList>
            <consortium name="Lawrence Berkeley National Laboratory"/>
            <person name="Czajka J.J."/>
            <person name="Han Y."/>
            <person name="Kim J."/>
            <person name="Mondo S.J."/>
            <person name="Hofstad B.A."/>
            <person name="Robles A."/>
            <person name="Haridas S."/>
            <person name="Riley R."/>
            <person name="LaButti K."/>
            <person name="Pangilinan J."/>
            <person name="Andreopoulos W."/>
            <person name="Lipzen A."/>
            <person name="Yan J."/>
            <person name="Wang M."/>
            <person name="Ng V."/>
            <person name="Grigoriev I.V."/>
            <person name="Spatafora J.W."/>
            <person name="Magnuson J.K."/>
            <person name="Baker S.E."/>
            <person name="Pomraning K.R."/>
        </authorList>
    </citation>
    <scope>NUCLEOTIDE SEQUENCE [LARGE SCALE GENOMIC DNA]</scope>
    <source>
        <strain evidence="10 11">Phaff 52-87</strain>
    </source>
</reference>
<dbReference type="CDD" id="cd06179">
    <property type="entry name" value="MFS_TRI12_like"/>
    <property type="match status" value="1"/>
</dbReference>
<dbReference type="PROSITE" id="PS50850">
    <property type="entry name" value="MFS"/>
    <property type="match status" value="1"/>
</dbReference>
<dbReference type="Proteomes" id="UP001498771">
    <property type="component" value="Unassembled WGS sequence"/>
</dbReference>
<evidence type="ECO:0000256" key="3">
    <source>
        <dbReference type="ARBA" id="ARBA00022448"/>
    </source>
</evidence>
<protein>
    <submittedName>
        <fullName evidence="10">Trichothecene efflux pump</fullName>
    </submittedName>
</protein>
<evidence type="ECO:0000313" key="11">
    <source>
        <dbReference type="Proteomes" id="UP001498771"/>
    </source>
</evidence>
<evidence type="ECO:0000259" key="9">
    <source>
        <dbReference type="PROSITE" id="PS50850"/>
    </source>
</evidence>
<evidence type="ECO:0000256" key="6">
    <source>
        <dbReference type="ARBA" id="ARBA00023136"/>
    </source>
</evidence>
<evidence type="ECO:0000256" key="2">
    <source>
        <dbReference type="ARBA" id="ARBA00008335"/>
    </source>
</evidence>
<feature type="region of interest" description="Disordered" evidence="7">
    <location>
        <begin position="1"/>
        <end position="44"/>
    </location>
</feature>
<feature type="transmembrane region" description="Helical" evidence="8">
    <location>
        <begin position="180"/>
        <end position="200"/>
    </location>
</feature>
<feature type="transmembrane region" description="Helical" evidence="8">
    <location>
        <begin position="413"/>
        <end position="433"/>
    </location>
</feature>
<keyword evidence="11" id="KW-1185">Reference proteome</keyword>